<dbReference type="OMA" id="AFMHIFP"/>
<dbReference type="InterPro" id="IPR011701">
    <property type="entry name" value="MFS"/>
</dbReference>
<sequence length="558" mass="60345">MERNDEELLLPRPEVRVVQEELSVPSDVEITVDPPSDEGDEPLKAAGGESSKAQVSLPWKILVIVYGVLVGDAIASTVITPFVPDMCRTRFGIAEEQVGMASGALIGAYSLASFASSFYLGHLADKYGRKLIVLSGLMSGALGTFLFGLSPNFALAFVSRLFAGFFNANVPVTRAVCADVTEGQARILAFAYISACFSLSRSVSSGIGGAFTNIDFEGVPVFEDNRFLFPCLVGGLLNFVSFLTVLFFLPETNKGAKSADKKKGSLREGLKVVLKDWLMSKLILASCLGSFCNGGLLVAMVLFYSLAIEHHGLGFDPLRNGIAFTAFAGAGFIFQVYAFKRVLAWLGVVKMFTVSALLLCLGSVLLPSTAFIYWILGVNTTATIIVWVALTIIVCVVIATGFMCYLSTLGAMLSNACDDTRQGLTMGLNQSSSSLFRALGPFIIGIVFSVGVALDFPFFGFWILAALYLCSFLVLVRMSPLERYRVGDKAAEVLVVKEDDEAAASMEMFVIGEDDDDELHDQYDSAFIGQKIASQSNNTHNEARRNETVKEDEKVDRT</sequence>
<feature type="transmembrane region" description="Helical" evidence="7">
    <location>
        <begin position="434"/>
        <end position="453"/>
    </location>
</feature>
<dbReference type="Gene3D" id="1.20.1250.20">
    <property type="entry name" value="MFS general substrate transporter like domains"/>
    <property type="match status" value="1"/>
</dbReference>
<evidence type="ECO:0000259" key="8">
    <source>
        <dbReference type="PROSITE" id="PS50850"/>
    </source>
</evidence>
<evidence type="ECO:0000256" key="6">
    <source>
        <dbReference type="SAM" id="MobiDB-lite"/>
    </source>
</evidence>
<feature type="transmembrane region" description="Helical" evidence="7">
    <location>
        <begin position="318"/>
        <end position="339"/>
    </location>
</feature>
<feature type="transmembrane region" description="Helical" evidence="7">
    <location>
        <begin position="227"/>
        <end position="249"/>
    </location>
</feature>
<reference evidence="9 10" key="1">
    <citation type="journal article" date="2013" name="Genome Biol.">
        <title>Genome of Acanthamoeba castellanii highlights extensive lateral gene transfer and early evolution of tyrosine kinase signaling.</title>
        <authorList>
            <person name="Clarke M."/>
            <person name="Lohan A.J."/>
            <person name="Liu B."/>
            <person name="Lagkouvardos I."/>
            <person name="Roy S."/>
            <person name="Zafar N."/>
            <person name="Bertelli C."/>
            <person name="Schilde C."/>
            <person name="Kianianmomeni A."/>
            <person name="Burglin T.R."/>
            <person name="Frech C."/>
            <person name="Turcotte B."/>
            <person name="Kopec K.O."/>
            <person name="Synnott J.M."/>
            <person name="Choo C."/>
            <person name="Paponov I."/>
            <person name="Finkler A."/>
            <person name="Soon Heng Tan C."/>
            <person name="Hutchins A.P."/>
            <person name="Weinmeier T."/>
            <person name="Rattei T."/>
            <person name="Chu J.S."/>
            <person name="Gimenez G."/>
            <person name="Irimia M."/>
            <person name="Rigden D.J."/>
            <person name="Fitzpatrick D.A."/>
            <person name="Lorenzo-Morales J."/>
            <person name="Bateman A."/>
            <person name="Chiu C.H."/>
            <person name="Tang P."/>
            <person name="Hegemann P."/>
            <person name="Fromm H."/>
            <person name="Raoult D."/>
            <person name="Greub G."/>
            <person name="Miranda-Saavedra D."/>
            <person name="Chen N."/>
            <person name="Nash P."/>
            <person name="Ginger M.L."/>
            <person name="Horn M."/>
            <person name="Schaap P."/>
            <person name="Caler L."/>
            <person name="Loftus B."/>
        </authorList>
    </citation>
    <scope>NUCLEOTIDE SEQUENCE [LARGE SCALE GENOMIC DNA]</scope>
    <source>
        <strain evidence="9 10">Neff</strain>
    </source>
</reference>
<evidence type="ECO:0000256" key="4">
    <source>
        <dbReference type="ARBA" id="ARBA00022989"/>
    </source>
</evidence>
<dbReference type="Proteomes" id="UP000011083">
    <property type="component" value="Unassembled WGS sequence"/>
</dbReference>
<feature type="domain" description="Major facilitator superfamily (MFS) profile" evidence="8">
    <location>
        <begin position="61"/>
        <end position="483"/>
    </location>
</feature>
<feature type="region of interest" description="Disordered" evidence="6">
    <location>
        <begin position="533"/>
        <end position="558"/>
    </location>
</feature>
<protein>
    <submittedName>
        <fullName evidence="9">Transporter, major facilitator subfamily protein</fullName>
    </submittedName>
</protein>
<evidence type="ECO:0000256" key="3">
    <source>
        <dbReference type="ARBA" id="ARBA00022692"/>
    </source>
</evidence>
<dbReference type="PANTHER" id="PTHR23504">
    <property type="entry name" value="MAJOR FACILITATOR SUPERFAMILY DOMAIN-CONTAINING PROTEIN 10"/>
    <property type="match status" value="1"/>
</dbReference>
<keyword evidence="2" id="KW-0813">Transport</keyword>
<dbReference type="VEuPathDB" id="AmoebaDB:ACA1_067890"/>
<dbReference type="PANTHER" id="PTHR23504:SF111">
    <property type="entry name" value="MAJOR FACILITATOR SUPERFAMILY (MFS) PROFILE DOMAIN-CONTAINING PROTEIN"/>
    <property type="match status" value="1"/>
</dbReference>
<keyword evidence="3 7" id="KW-0812">Transmembrane</keyword>
<keyword evidence="4 7" id="KW-1133">Transmembrane helix</keyword>
<dbReference type="PROSITE" id="PS50850">
    <property type="entry name" value="MFS"/>
    <property type="match status" value="1"/>
</dbReference>
<feature type="compositionally biased region" description="Basic and acidic residues" evidence="6">
    <location>
        <begin position="541"/>
        <end position="558"/>
    </location>
</feature>
<proteinExistence type="predicted"/>
<feature type="transmembrane region" description="Helical" evidence="7">
    <location>
        <begin position="382"/>
        <end position="413"/>
    </location>
</feature>
<feature type="region of interest" description="Disordered" evidence="6">
    <location>
        <begin position="26"/>
        <end position="49"/>
    </location>
</feature>
<keyword evidence="5 7" id="KW-0472">Membrane</keyword>
<evidence type="ECO:0000256" key="5">
    <source>
        <dbReference type="ARBA" id="ARBA00023136"/>
    </source>
</evidence>
<feature type="transmembrane region" description="Helical" evidence="7">
    <location>
        <begin position="282"/>
        <end position="306"/>
    </location>
</feature>
<keyword evidence="10" id="KW-1185">Reference proteome</keyword>
<dbReference type="CDD" id="cd17330">
    <property type="entry name" value="MFS_SLC46_TetA_like"/>
    <property type="match status" value="1"/>
</dbReference>
<dbReference type="SUPFAM" id="SSF103473">
    <property type="entry name" value="MFS general substrate transporter"/>
    <property type="match status" value="1"/>
</dbReference>
<dbReference type="Pfam" id="PF07690">
    <property type="entry name" value="MFS_1"/>
    <property type="match status" value="1"/>
</dbReference>
<feature type="transmembrane region" description="Helical" evidence="7">
    <location>
        <begin position="351"/>
        <end position="376"/>
    </location>
</feature>
<dbReference type="GeneID" id="14924179"/>
<dbReference type="InterPro" id="IPR036259">
    <property type="entry name" value="MFS_trans_sf"/>
</dbReference>
<feature type="transmembrane region" description="Helical" evidence="7">
    <location>
        <begin position="459"/>
        <end position="476"/>
    </location>
</feature>
<dbReference type="GO" id="GO:0022857">
    <property type="term" value="F:transmembrane transporter activity"/>
    <property type="evidence" value="ECO:0007669"/>
    <property type="project" value="InterPro"/>
</dbReference>
<organism evidence="9 10">
    <name type="scientific">Acanthamoeba castellanii (strain ATCC 30010 / Neff)</name>
    <dbReference type="NCBI Taxonomy" id="1257118"/>
    <lineage>
        <taxon>Eukaryota</taxon>
        <taxon>Amoebozoa</taxon>
        <taxon>Discosea</taxon>
        <taxon>Longamoebia</taxon>
        <taxon>Centramoebida</taxon>
        <taxon>Acanthamoebidae</taxon>
        <taxon>Acanthamoeba</taxon>
    </lineage>
</organism>
<evidence type="ECO:0000256" key="2">
    <source>
        <dbReference type="ARBA" id="ARBA00022448"/>
    </source>
</evidence>
<dbReference type="RefSeq" id="XP_004352733.1">
    <property type="nucleotide sequence ID" value="XM_004352681.1"/>
</dbReference>
<accession>L8HDF0</accession>
<feature type="transmembrane region" description="Helical" evidence="7">
    <location>
        <begin position="103"/>
        <end position="124"/>
    </location>
</feature>
<dbReference type="OrthoDB" id="18650at2759"/>
<evidence type="ECO:0000256" key="7">
    <source>
        <dbReference type="SAM" id="Phobius"/>
    </source>
</evidence>
<feature type="transmembrane region" description="Helical" evidence="7">
    <location>
        <begin position="131"/>
        <end position="149"/>
    </location>
</feature>
<dbReference type="KEGG" id="acan:ACA1_067890"/>
<dbReference type="PRINTS" id="PR01035">
    <property type="entry name" value="TCRTETA"/>
</dbReference>
<name>L8HDF0_ACACF</name>
<dbReference type="EMBL" id="KB007857">
    <property type="protein sequence ID" value="ELR23205.1"/>
    <property type="molecule type" value="Genomic_DNA"/>
</dbReference>
<dbReference type="STRING" id="1257118.L8HDF0"/>
<feature type="transmembrane region" description="Helical" evidence="7">
    <location>
        <begin position="61"/>
        <end position="83"/>
    </location>
</feature>
<gene>
    <name evidence="9" type="ORF">ACA1_067890</name>
</gene>
<evidence type="ECO:0000256" key="1">
    <source>
        <dbReference type="ARBA" id="ARBA00004141"/>
    </source>
</evidence>
<evidence type="ECO:0000313" key="9">
    <source>
        <dbReference type="EMBL" id="ELR23205.1"/>
    </source>
</evidence>
<dbReference type="InterPro" id="IPR020846">
    <property type="entry name" value="MFS_dom"/>
</dbReference>
<comment type="subcellular location">
    <subcellularLocation>
        <location evidence="1">Membrane</location>
        <topology evidence="1">Multi-pass membrane protein</topology>
    </subcellularLocation>
</comment>
<dbReference type="GO" id="GO:0016020">
    <property type="term" value="C:membrane"/>
    <property type="evidence" value="ECO:0007669"/>
    <property type="project" value="UniProtKB-SubCell"/>
</dbReference>
<evidence type="ECO:0000313" key="10">
    <source>
        <dbReference type="Proteomes" id="UP000011083"/>
    </source>
</evidence>
<dbReference type="AlphaFoldDB" id="L8HDF0"/>
<dbReference type="InterPro" id="IPR001958">
    <property type="entry name" value="Tet-R_TetA/multi-R_MdtG-like"/>
</dbReference>